<keyword evidence="8" id="KW-1185">Reference proteome</keyword>
<keyword evidence="1" id="KW-0479">Metal-binding</keyword>
<keyword evidence="3 5" id="KW-0863">Zinc-finger</keyword>
<feature type="compositionally biased region" description="Low complexity" evidence="6">
    <location>
        <begin position="811"/>
        <end position="827"/>
    </location>
</feature>
<dbReference type="GO" id="GO:0000981">
    <property type="term" value="F:DNA-binding transcription factor activity, RNA polymerase II-specific"/>
    <property type="evidence" value="ECO:0007669"/>
    <property type="project" value="TreeGrafter"/>
</dbReference>
<dbReference type="RefSeq" id="XP_036698439.1">
    <property type="nucleotide sequence ID" value="XM_036842544.1"/>
</dbReference>
<gene>
    <name evidence="9 10 11 12 13" type="primary">ZNF438</name>
</gene>
<evidence type="ECO:0000256" key="3">
    <source>
        <dbReference type="ARBA" id="ARBA00022771"/>
    </source>
</evidence>
<dbReference type="RefSeq" id="XP_036698438.1">
    <property type="nucleotide sequence ID" value="XM_036842543.1"/>
</dbReference>
<evidence type="ECO:0000313" key="9">
    <source>
        <dbReference type="RefSeq" id="XP_036698436.1"/>
    </source>
</evidence>
<dbReference type="OrthoDB" id="3437960at2759"/>
<protein>
    <submittedName>
        <fullName evidence="9 10">Zinc finger protein 438 isoform X1</fullName>
    </submittedName>
</protein>
<dbReference type="PROSITE" id="PS00028">
    <property type="entry name" value="ZINC_FINGER_C2H2_1"/>
    <property type="match status" value="4"/>
</dbReference>
<dbReference type="SMART" id="SM00355">
    <property type="entry name" value="ZnF_C2H2"/>
    <property type="match status" value="5"/>
</dbReference>
<sequence length="895" mass="95759">MTLYWSLGRQANCYSSQRHHNAECFLSTTKRSRCHVSFFNTGDVIAKAHINSSEGVRRNPQVTRENSHQASIQAGIHPLCGTSCAASESNSPPGTIQGGKGLQGKSQFRTIAPKLAPQVLAPRVLPGPAPSLSDHAHPGPSLGSKALGMPPQNYALMQVAGQEGTFSLVALPHVASAQPLQKPRLPLPKNLKLPIPRYQRPGHSKGARKKPAFSSSDRGCSQAPAQTQAAPPLPEHPEAPHKPSPPKPALAPGQAPASLTNGGGHGDPGPPGTSDHGGRDPPAAPALSTPEEPSAERGLPKSSGRAGVAGEKPSRKPAVSRGELREQVDLARAASHLSPGVTGNAVQVVSSIPGGKVPILPYSRTRASQVYKGGAAVNLADVSLPGLGAAGDKTSSVPEGFCSAPRVADRGPAPQVSRQSPCDSAYCPATKADLNHKTKPNGGAAKRRGRKRKVPDELLTFQGKRRKRVINKCKDGKERAKADPQESKDQTPGAVKKYRSIMPKPVLVLPALAPLASPAPTLQPPAPGSRGLASFNHSLAPEHPGCRPDEGPCPKPGSAFRNGFSGLKKPWHGCHVCEHTLQPKQHLREHASTHADRRPYSCRLCRKAYVRPGSLSAHVRLHHGDSRPRRLVCCDFCAKVFGHVRVYFGHLKEAHGVAVSTEPQPQPGDLLRTRKQTARGMEGPVDRETKSSLEEDLLLNQADEVKFQIRCGRCQITAQSFAEIKFHLLYVHGEEIQGQLQEEISPSPGSRGAQGELVPQAAPFWEHPERRKQLKHRPLDGELCAVPRLKKQLYLRHQNDVEILAKHEGAQPGPSEPGGHPQGSEGPEGPGPDAALSPPRPGFNCVLCAQTLGRREELLLHWEEQHKCEDPPTLWTLLSALSSQGAVQRSGESGK</sequence>
<dbReference type="KEGG" id="bmus:118890157"/>
<feature type="compositionally biased region" description="Basic residues" evidence="6">
    <location>
        <begin position="200"/>
        <end position="211"/>
    </location>
</feature>
<evidence type="ECO:0000313" key="10">
    <source>
        <dbReference type="RefSeq" id="XP_036698437.1"/>
    </source>
</evidence>
<evidence type="ECO:0000256" key="2">
    <source>
        <dbReference type="ARBA" id="ARBA00022737"/>
    </source>
</evidence>
<feature type="region of interest" description="Disordered" evidence="6">
    <location>
        <begin position="84"/>
        <end position="103"/>
    </location>
</feature>
<evidence type="ECO:0000256" key="6">
    <source>
        <dbReference type="SAM" id="MobiDB-lite"/>
    </source>
</evidence>
<dbReference type="PANTHER" id="PTHR24408">
    <property type="entry name" value="ZINC FINGER PROTEIN"/>
    <property type="match status" value="1"/>
</dbReference>
<feature type="region of interest" description="Disordered" evidence="6">
    <location>
        <begin position="432"/>
        <end position="456"/>
    </location>
</feature>
<feature type="domain" description="C2H2-type" evidence="7">
    <location>
        <begin position="572"/>
        <end position="599"/>
    </location>
</feature>
<feature type="compositionally biased region" description="Low complexity" evidence="6">
    <location>
        <begin position="181"/>
        <end position="196"/>
    </location>
</feature>
<organism evidence="8 12">
    <name type="scientific">Balaenoptera musculus</name>
    <name type="common">Blue whale</name>
    <dbReference type="NCBI Taxonomy" id="9771"/>
    <lineage>
        <taxon>Eukaryota</taxon>
        <taxon>Metazoa</taxon>
        <taxon>Chordata</taxon>
        <taxon>Craniata</taxon>
        <taxon>Vertebrata</taxon>
        <taxon>Euteleostomi</taxon>
        <taxon>Mammalia</taxon>
        <taxon>Eutheria</taxon>
        <taxon>Laurasiatheria</taxon>
        <taxon>Artiodactyla</taxon>
        <taxon>Whippomorpha</taxon>
        <taxon>Cetacea</taxon>
        <taxon>Mysticeti</taxon>
        <taxon>Balaenopteridae</taxon>
        <taxon>Balaenoptera</taxon>
    </lineage>
</organism>
<feature type="compositionally biased region" description="Polar residues" evidence="6">
    <location>
        <begin position="84"/>
        <end position="94"/>
    </location>
</feature>
<dbReference type="FunFam" id="3.30.160.60:FF:000946">
    <property type="entry name" value="Zinc finger protein 438"/>
    <property type="match status" value="1"/>
</dbReference>
<dbReference type="RefSeq" id="XP_036698436.1">
    <property type="nucleotide sequence ID" value="XM_036842541.1"/>
</dbReference>
<evidence type="ECO:0000313" key="12">
    <source>
        <dbReference type="RefSeq" id="XP_036698439.1"/>
    </source>
</evidence>
<dbReference type="RefSeq" id="XP_036698440.1">
    <property type="nucleotide sequence ID" value="XM_036842545.1"/>
</dbReference>
<dbReference type="InterPro" id="IPR013087">
    <property type="entry name" value="Znf_C2H2_type"/>
</dbReference>
<dbReference type="Proteomes" id="UP000694857">
    <property type="component" value="Chromosome 2"/>
</dbReference>
<dbReference type="InterPro" id="IPR036236">
    <property type="entry name" value="Znf_C2H2_sf"/>
</dbReference>
<feature type="compositionally biased region" description="Basic and acidic residues" evidence="6">
    <location>
        <begin position="472"/>
        <end position="489"/>
    </location>
</feature>
<feature type="region of interest" description="Disordered" evidence="6">
    <location>
        <begin position="808"/>
        <end position="838"/>
    </location>
</feature>
<dbReference type="CTD" id="220929"/>
<dbReference type="Gene3D" id="3.30.160.60">
    <property type="entry name" value="Classic Zinc Finger"/>
    <property type="match status" value="1"/>
</dbReference>
<dbReference type="SUPFAM" id="SSF57667">
    <property type="entry name" value="beta-beta-alpha zinc fingers"/>
    <property type="match status" value="1"/>
</dbReference>
<feature type="region of interest" description="Disordered" evidence="6">
    <location>
        <begin position="122"/>
        <end position="147"/>
    </location>
</feature>
<feature type="region of interest" description="Disordered" evidence="6">
    <location>
        <begin position="472"/>
        <end position="495"/>
    </location>
</feature>
<dbReference type="PANTHER" id="PTHR24408:SF23">
    <property type="entry name" value="ZINC FINGER PROTEIN 438"/>
    <property type="match status" value="1"/>
</dbReference>
<keyword evidence="2" id="KW-0677">Repeat</keyword>
<accession>A0A8B8WMI9</accession>
<keyword evidence="4" id="KW-0862">Zinc</keyword>
<evidence type="ECO:0000259" key="7">
    <source>
        <dbReference type="PROSITE" id="PS50157"/>
    </source>
</evidence>
<evidence type="ECO:0000313" key="11">
    <source>
        <dbReference type="RefSeq" id="XP_036698438.1"/>
    </source>
</evidence>
<dbReference type="AlphaFoldDB" id="A0A8B8WMI9"/>
<feature type="region of interest" description="Disordered" evidence="6">
    <location>
        <begin position="181"/>
        <end position="327"/>
    </location>
</feature>
<dbReference type="GeneID" id="118890157"/>
<evidence type="ECO:0000256" key="5">
    <source>
        <dbReference type="PROSITE-ProRule" id="PRU00042"/>
    </source>
</evidence>
<proteinExistence type="predicted"/>
<dbReference type="RefSeq" id="XP_036698437.1">
    <property type="nucleotide sequence ID" value="XM_036842542.1"/>
</dbReference>
<dbReference type="PROSITE" id="PS50157">
    <property type="entry name" value="ZINC_FINGER_C2H2_2"/>
    <property type="match status" value="3"/>
</dbReference>
<dbReference type="GO" id="GO:0008270">
    <property type="term" value="F:zinc ion binding"/>
    <property type="evidence" value="ECO:0007669"/>
    <property type="project" value="UniProtKB-KW"/>
</dbReference>
<feature type="domain" description="C2H2-type" evidence="7">
    <location>
        <begin position="600"/>
        <end position="628"/>
    </location>
</feature>
<evidence type="ECO:0000313" key="8">
    <source>
        <dbReference type="Proteomes" id="UP000694857"/>
    </source>
</evidence>
<name>A0A8B8WMI9_BALMU</name>
<evidence type="ECO:0000256" key="4">
    <source>
        <dbReference type="ARBA" id="ARBA00022833"/>
    </source>
</evidence>
<dbReference type="GO" id="GO:0043565">
    <property type="term" value="F:sequence-specific DNA binding"/>
    <property type="evidence" value="ECO:0007669"/>
    <property type="project" value="TreeGrafter"/>
</dbReference>
<evidence type="ECO:0000256" key="1">
    <source>
        <dbReference type="ARBA" id="ARBA00022723"/>
    </source>
</evidence>
<evidence type="ECO:0000313" key="13">
    <source>
        <dbReference type="RefSeq" id="XP_036698440.1"/>
    </source>
</evidence>
<dbReference type="GO" id="GO:0005634">
    <property type="term" value="C:nucleus"/>
    <property type="evidence" value="ECO:0007669"/>
    <property type="project" value="TreeGrafter"/>
</dbReference>
<reference evidence="9 10" key="1">
    <citation type="submission" date="2025-04" db="UniProtKB">
        <authorList>
            <consortium name="RefSeq"/>
        </authorList>
    </citation>
    <scope>IDENTIFICATION</scope>
    <source>
        <tissue evidence="9 10">Epidermis and Blubber</tissue>
    </source>
</reference>
<feature type="domain" description="C2H2-type" evidence="7">
    <location>
        <begin position="843"/>
        <end position="871"/>
    </location>
</feature>